<dbReference type="AlphaFoldDB" id="A0A199W910"/>
<protein>
    <submittedName>
        <fullName evidence="1">Uncharacterized protein</fullName>
    </submittedName>
</protein>
<dbReference type="EMBL" id="LSRQ01000044">
    <property type="protein sequence ID" value="OAY85799.1"/>
    <property type="molecule type" value="Genomic_DNA"/>
</dbReference>
<name>A0A199W910_ANACO</name>
<evidence type="ECO:0000313" key="2">
    <source>
        <dbReference type="Proteomes" id="UP000092600"/>
    </source>
</evidence>
<sequence length="82" mass="9286">MWKKVHKLISPSLDESAKILKASNVESLLKCSIPLVLLVTLYGVNMIRLNGPHMLPVNDTFLIIYEQKLSYNQGNSAHEDYT</sequence>
<reference evidence="1 2" key="1">
    <citation type="journal article" date="2016" name="DNA Res.">
        <title>The draft genome of MD-2 pineapple using hybrid error correction of long reads.</title>
        <authorList>
            <person name="Redwan R.M."/>
            <person name="Saidin A."/>
            <person name="Kumar S.V."/>
        </authorList>
    </citation>
    <scope>NUCLEOTIDE SEQUENCE [LARGE SCALE GENOMIC DNA]</scope>
    <source>
        <strain evidence="2">cv. MD2</strain>
        <tissue evidence="1">Leaf</tissue>
    </source>
</reference>
<evidence type="ECO:0000313" key="1">
    <source>
        <dbReference type="EMBL" id="OAY85799.1"/>
    </source>
</evidence>
<accession>A0A199W910</accession>
<dbReference type="Proteomes" id="UP000092600">
    <property type="component" value="Unassembled WGS sequence"/>
</dbReference>
<organism evidence="1 2">
    <name type="scientific">Ananas comosus</name>
    <name type="common">Pineapple</name>
    <name type="synonym">Ananas ananas</name>
    <dbReference type="NCBI Taxonomy" id="4615"/>
    <lineage>
        <taxon>Eukaryota</taxon>
        <taxon>Viridiplantae</taxon>
        <taxon>Streptophyta</taxon>
        <taxon>Embryophyta</taxon>
        <taxon>Tracheophyta</taxon>
        <taxon>Spermatophyta</taxon>
        <taxon>Magnoliopsida</taxon>
        <taxon>Liliopsida</taxon>
        <taxon>Poales</taxon>
        <taxon>Bromeliaceae</taxon>
        <taxon>Bromelioideae</taxon>
        <taxon>Ananas</taxon>
    </lineage>
</organism>
<gene>
    <name evidence="1" type="ORF">ACMD2_09977</name>
</gene>
<comment type="caution">
    <text evidence="1">The sequence shown here is derived from an EMBL/GenBank/DDBJ whole genome shotgun (WGS) entry which is preliminary data.</text>
</comment>
<proteinExistence type="predicted"/>